<accession>A0A1F6DZN7</accession>
<evidence type="ECO:0000259" key="7">
    <source>
        <dbReference type="Pfam" id="PF00155"/>
    </source>
</evidence>
<dbReference type="STRING" id="1798500.A3C21_00630"/>
<feature type="domain" description="Aminotransferase class I/classII large" evidence="7">
    <location>
        <begin position="22"/>
        <end position="349"/>
    </location>
</feature>
<dbReference type="PROSITE" id="PS00105">
    <property type="entry name" value="AA_TRANSFER_CLASS_1"/>
    <property type="match status" value="1"/>
</dbReference>
<evidence type="ECO:0000313" key="8">
    <source>
        <dbReference type="EMBL" id="OGG66905.1"/>
    </source>
</evidence>
<evidence type="ECO:0000256" key="4">
    <source>
        <dbReference type="ARBA" id="ARBA00022679"/>
    </source>
</evidence>
<sequence length="361" mass="41260">MSRKTKLISSPSSFIGIDGDGYISFGSGQPDLPPPREIFRNLEDRRLFRYGLIQGEIKLRQALAKEYPNARPEDFVITNGASEALDLVFRAIRQMHGRVKVLLCQPYYYSYPPLVELAGLIPVYTRLKEGRIDIEDFRKKVRGVKAVLINSPSNPTGRIEAIPTLHEIEAITQKLGVYVISDEVYKDLIYVRGNYLIKGRHVITVNSFSKTYSMCGLRIGYLWARDRKIVDRAIDIKVHTSMNTNTLAQEMALRAMDVPQSFVDRQTKIWRERRDFICDGLANLGFSLWKPEGAFYVLPKIKDSGRVVSELFYKHKVITYDGAWFGAPGRIRLSYALDVEKIKEGLARIGTYLKGKENWLV</sequence>
<dbReference type="InterPro" id="IPR015421">
    <property type="entry name" value="PyrdxlP-dep_Trfase_major"/>
</dbReference>
<dbReference type="GO" id="GO:0008483">
    <property type="term" value="F:transaminase activity"/>
    <property type="evidence" value="ECO:0007669"/>
    <property type="project" value="UniProtKB-KW"/>
</dbReference>
<dbReference type="Pfam" id="PF00155">
    <property type="entry name" value="Aminotran_1_2"/>
    <property type="match status" value="1"/>
</dbReference>
<evidence type="ECO:0000256" key="2">
    <source>
        <dbReference type="ARBA" id="ARBA00007441"/>
    </source>
</evidence>
<comment type="similarity">
    <text evidence="2 6">Belongs to the class-I pyridoxal-phosphate-dependent aminotransferase family.</text>
</comment>
<gene>
    <name evidence="8" type="ORF">A3C21_00630</name>
</gene>
<dbReference type="InterPro" id="IPR004839">
    <property type="entry name" value="Aminotransferase_I/II_large"/>
</dbReference>
<dbReference type="Proteomes" id="UP000178572">
    <property type="component" value="Unassembled WGS sequence"/>
</dbReference>
<dbReference type="Gene3D" id="3.90.1150.10">
    <property type="entry name" value="Aspartate Aminotransferase, domain 1"/>
    <property type="match status" value="1"/>
</dbReference>
<dbReference type="CDD" id="cd00609">
    <property type="entry name" value="AAT_like"/>
    <property type="match status" value="1"/>
</dbReference>
<reference evidence="8 9" key="1">
    <citation type="journal article" date="2016" name="Nat. Commun.">
        <title>Thousands of microbial genomes shed light on interconnected biogeochemical processes in an aquifer system.</title>
        <authorList>
            <person name="Anantharaman K."/>
            <person name="Brown C.T."/>
            <person name="Hug L.A."/>
            <person name="Sharon I."/>
            <person name="Castelle C.J."/>
            <person name="Probst A.J."/>
            <person name="Thomas B.C."/>
            <person name="Singh A."/>
            <person name="Wilkins M.J."/>
            <person name="Karaoz U."/>
            <person name="Brodie E.L."/>
            <person name="Williams K.H."/>
            <person name="Hubbard S.S."/>
            <person name="Banfield J.F."/>
        </authorList>
    </citation>
    <scope>NUCLEOTIDE SEQUENCE [LARGE SCALE GENOMIC DNA]</scope>
</reference>
<dbReference type="PANTHER" id="PTHR46383:SF1">
    <property type="entry name" value="ASPARTATE AMINOTRANSFERASE"/>
    <property type="match status" value="1"/>
</dbReference>
<evidence type="ECO:0000256" key="6">
    <source>
        <dbReference type="RuleBase" id="RU000481"/>
    </source>
</evidence>
<proteinExistence type="inferred from homology"/>
<dbReference type="Gene3D" id="3.40.640.10">
    <property type="entry name" value="Type I PLP-dependent aspartate aminotransferase-like (Major domain)"/>
    <property type="match status" value="1"/>
</dbReference>
<comment type="cofactor">
    <cofactor evidence="1 6">
        <name>pyridoxal 5'-phosphate</name>
        <dbReference type="ChEBI" id="CHEBI:597326"/>
    </cofactor>
</comment>
<dbReference type="InterPro" id="IPR004838">
    <property type="entry name" value="NHTrfase_class1_PyrdxlP-BS"/>
</dbReference>
<dbReference type="GO" id="GO:0006520">
    <property type="term" value="P:amino acid metabolic process"/>
    <property type="evidence" value="ECO:0007669"/>
    <property type="project" value="InterPro"/>
</dbReference>
<dbReference type="EC" id="2.6.1.-" evidence="6"/>
<protein>
    <recommendedName>
        <fullName evidence="6">Aminotransferase</fullName>
        <ecNumber evidence="6">2.6.1.-</ecNumber>
    </recommendedName>
</protein>
<dbReference type="InterPro" id="IPR050596">
    <property type="entry name" value="AspAT/PAT-like"/>
</dbReference>
<dbReference type="PANTHER" id="PTHR46383">
    <property type="entry name" value="ASPARTATE AMINOTRANSFERASE"/>
    <property type="match status" value="1"/>
</dbReference>
<evidence type="ECO:0000256" key="1">
    <source>
        <dbReference type="ARBA" id="ARBA00001933"/>
    </source>
</evidence>
<dbReference type="InterPro" id="IPR015422">
    <property type="entry name" value="PyrdxlP-dep_Trfase_small"/>
</dbReference>
<keyword evidence="4 6" id="KW-0808">Transferase</keyword>
<dbReference type="InterPro" id="IPR015424">
    <property type="entry name" value="PyrdxlP-dep_Trfase"/>
</dbReference>
<organism evidence="8 9">
    <name type="scientific">Candidatus Kaiserbacteria bacterium RIFCSPHIGHO2_02_FULL_59_21</name>
    <dbReference type="NCBI Taxonomy" id="1798500"/>
    <lineage>
        <taxon>Bacteria</taxon>
        <taxon>Candidatus Kaiseribacteriota</taxon>
    </lineage>
</organism>
<dbReference type="GO" id="GO:0030170">
    <property type="term" value="F:pyridoxal phosphate binding"/>
    <property type="evidence" value="ECO:0007669"/>
    <property type="project" value="InterPro"/>
</dbReference>
<evidence type="ECO:0000256" key="5">
    <source>
        <dbReference type="ARBA" id="ARBA00022898"/>
    </source>
</evidence>
<keyword evidence="5" id="KW-0663">Pyridoxal phosphate</keyword>
<keyword evidence="3 6" id="KW-0032">Aminotransferase</keyword>
<name>A0A1F6DZN7_9BACT</name>
<dbReference type="SUPFAM" id="SSF53383">
    <property type="entry name" value="PLP-dependent transferases"/>
    <property type="match status" value="1"/>
</dbReference>
<dbReference type="EMBL" id="MFLN01000035">
    <property type="protein sequence ID" value="OGG66905.1"/>
    <property type="molecule type" value="Genomic_DNA"/>
</dbReference>
<evidence type="ECO:0000313" key="9">
    <source>
        <dbReference type="Proteomes" id="UP000178572"/>
    </source>
</evidence>
<evidence type="ECO:0000256" key="3">
    <source>
        <dbReference type="ARBA" id="ARBA00022576"/>
    </source>
</evidence>
<dbReference type="AlphaFoldDB" id="A0A1F6DZN7"/>
<comment type="caution">
    <text evidence="8">The sequence shown here is derived from an EMBL/GenBank/DDBJ whole genome shotgun (WGS) entry which is preliminary data.</text>
</comment>